<gene>
    <name evidence="5" type="ORF">Fmac_002773</name>
</gene>
<dbReference type="InterPro" id="IPR001554">
    <property type="entry name" value="Glyco_hydro_14"/>
</dbReference>
<comment type="catalytic activity">
    <reaction evidence="4">
        <text>Hydrolysis of (1-&gt;4)-alpha-D-glucosidic linkages in polysaccharides so as to remove successive maltose units from the non-reducing ends of the chains.</text>
        <dbReference type="EC" id="3.2.1.2"/>
    </reaction>
</comment>
<evidence type="ECO:0000256" key="2">
    <source>
        <dbReference type="ARBA" id="ARBA00023277"/>
    </source>
</evidence>
<evidence type="ECO:0000313" key="6">
    <source>
        <dbReference type="Proteomes" id="UP001603857"/>
    </source>
</evidence>
<dbReference type="SUPFAM" id="SSF51445">
    <property type="entry name" value="(Trans)glycosidases"/>
    <property type="match status" value="1"/>
</dbReference>
<dbReference type="GO" id="GO:0000272">
    <property type="term" value="P:polysaccharide catabolic process"/>
    <property type="evidence" value="ECO:0007669"/>
    <property type="project" value="UniProtKB-KW"/>
</dbReference>
<evidence type="ECO:0000313" key="5">
    <source>
        <dbReference type="EMBL" id="KAL2348773.1"/>
    </source>
</evidence>
<dbReference type="Gene3D" id="3.20.20.80">
    <property type="entry name" value="Glycosidases"/>
    <property type="match status" value="1"/>
</dbReference>
<dbReference type="PANTHER" id="PTHR31352">
    <property type="entry name" value="BETA-AMYLASE 1, CHLOROPLASTIC"/>
    <property type="match status" value="1"/>
</dbReference>
<comment type="caution">
    <text evidence="5">The sequence shown here is derived from an EMBL/GenBank/DDBJ whole genome shotgun (WGS) entry which is preliminary data.</text>
</comment>
<keyword evidence="6" id="KW-1185">Reference proteome</keyword>
<dbReference type="EC" id="3.2.1.2" evidence="4"/>
<organism evidence="5 6">
    <name type="scientific">Flemingia macrophylla</name>
    <dbReference type="NCBI Taxonomy" id="520843"/>
    <lineage>
        <taxon>Eukaryota</taxon>
        <taxon>Viridiplantae</taxon>
        <taxon>Streptophyta</taxon>
        <taxon>Embryophyta</taxon>
        <taxon>Tracheophyta</taxon>
        <taxon>Spermatophyta</taxon>
        <taxon>Magnoliopsida</taxon>
        <taxon>eudicotyledons</taxon>
        <taxon>Gunneridae</taxon>
        <taxon>Pentapetalae</taxon>
        <taxon>rosids</taxon>
        <taxon>fabids</taxon>
        <taxon>Fabales</taxon>
        <taxon>Fabaceae</taxon>
        <taxon>Papilionoideae</taxon>
        <taxon>50 kb inversion clade</taxon>
        <taxon>NPAAA clade</taxon>
        <taxon>indigoferoid/millettioid clade</taxon>
        <taxon>Phaseoleae</taxon>
        <taxon>Flemingia</taxon>
    </lineage>
</organism>
<sequence length="141" mass="16087">MRSFRTEFDDLFAEGLISAVEIGLGASGEDIQKEWDGDILVSHSLRRAAKLGGHSFWARGPDNAGHYNSMLHETEFFCEQGDYDNYYGRFFLLWYSKTLIDHADNVLSLATLAFEETKVIVKVVFPDYQLFTIVVSSQLYD</sequence>
<keyword evidence="4" id="KW-0378">Hydrolase</keyword>
<keyword evidence="3 4" id="KW-0624">Polysaccharide degradation</keyword>
<dbReference type="InterPro" id="IPR017853">
    <property type="entry name" value="GH"/>
</dbReference>
<dbReference type="EMBL" id="JBGMDY010000001">
    <property type="protein sequence ID" value="KAL2348773.1"/>
    <property type="molecule type" value="Genomic_DNA"/>
</dbReference>
<evidence type="ECO:0000256" key="4">
    <source>
        <dbReference type="RuleBase" id="RU000509"/>
    </source>
</evidence>
<dbReference type="GO" id="GO:0016161">
    <property type="term" value="F:beta-amylase activity"/>
    <property type="evidence" value="ECO:0007669"/>
    <property type="project" value="UniProtKB-EC"/>
</dbReference>
<name>A0ABD1NLM8_9FABA</name>
<keyword evidence="4" id="KW-0326">Glycosidase</keyword>
<dbReference type="Pfam" id="PF01373">
    <property type="entry name" value="Glyco_hydro_14"/>
    <property type="match status" value="1"/>
</dbReference>
<dbReference type="PANTHER" id="PTHR31352:SF8">
    <property type="entry name" value="BETA-AMYLASE 8"/>
    <property type="match status" value="1"/>
</dbReference>
<comment type="similarity">
    <text evidence="1 4">Belongs to the glycosyl hydrolase 14 family.</text>
</comment>
<reference evidence="5 6" key="1">
    <citation type="submission" date="2024-08" db="EMBL/GenBank/DDBJ databases">
        <title>Insights into the chromosomal genome structure of Flemingia macrophylla.</title>
        <authorList>
            <person name="Ding Y."/>
            <person name="Zhao Y."/>
            <person name="Bi W."/>
            <person name="Wu M."/>
            <person name="Zhao G."/>
            <person name="Gong Y."/>
            <person name="Li W."/>
            <person name="Zhang P."/>
        </authorList>
    </citation>
    <scope>NUCLEOTIDE SEQUENCE [LARGE SCALE GENOMIC DNA]</scope>
    <source>
        <strain evidence="5">DYQJB</strain>
        <tissue evidence="5">Leaf</tissue>
    </source>
</reference>
<evidence type="ECO:0000256" key="3">
    <source>
        <dbReference type="ARBA" id="ARBA00023326"/>
    </source>
</evidence>
<evidence type="ECO:0000256" key="1">
    <source>
        <dbReference type="ARBA" id="ARBA00005652"/>
    </source>
</evidence>
<dbReference type="AlphaFoldDB" id="A0ABD1NLM8"/>
<dbReference type="Proteomes" id="UP001603857">
    <property type="component" value="Unassembled WGS sequence"/>
</dbReference>
<keyword evidence="2 4" id="KW-0119">Carbohydrate metabolism</keyword>
<proteinExistence type="inferred from homology"/>
<accession>A0ABD1NLM8</accession>
<protein>
    <recommendedName>
        <fullName evidence="4">Beta-amylase</fullName>
        <ecNumber evidence="4">3.2.1.2</ecNumber>
    </recommendedName>
</protein>